<organism evidence="8">
    <name type="scientific">bioreactor metagenome</name>
    <dbReference type="NCBI Taxonomy" id="1076179"/>
    <lineage>
        <taxon>unclassified sequences</taxon>
        <taxon>metagenomes</taxon>
        <taxon>ecological metagenomes</taxon>
    </lineage>
</organism>
<keyword evidence="6" id="KW-0030">Aminoacyl-tRNA synthetase</keyword>
<dbReference type="PRINTS" id="PR00987">
    <property type="entry name" value="TRNASYNTHGLU"/>
</dbReference>
<evidence type="ECO:0000256" key="4">
    <source>
        <dbReference type="ARBA" id="ARBA00022833"/>
    </source>
</evidence>
<keyword evidence="3" id="KW-0547">Nucleotide-binding</keyword>
<dbReference type="AlphaFoldDB" id="A0A645C8P4"/>
<evidence type="ECO:0000313" key="8">
    <source>
        <dbReference type="EMBL" id="MPM72433.1"/>
    </source>
</evidence>
<dbReference type="GO" id="GO:0005829">
    <property type="term" value="C:cytosol"/>
    <property type="evidence" value="ECO:0007669"/>
    <property type="project" value="TreeGrafter"/>
</dbReference>
<gene>
    <name evidence="8" type="primary">gltX2_3</name>
    <name evidence="8" type="ORF">SDC9_119409</name>
</gene>
<proteinExistence type="predicted"/>
<comment type="caution">
    <text evidence="8">The sequence shown here is derived from an EMBL/GenBank/DDBJ whole genome shotgun (WGS) entry which is preliminary data.</text>
</comment>
<dbReference type="InterPro" id="IPR014729">
    <property type="entry name" value="Rossmann-like_a/b/a_fold"/>
</dbReference>
<keyword evidence="5" id="KW-0067">ATP-binding</keyword>
<sequence length="252" mass="28429">MQAGGSLVLRNEDLDRSRASSKYVSAMLEDLRWLGLHWHEGPDCGGPHGPYNQSERLMEYRRALDHLKSSGLAYPCACSRQDVLRALAAPHQGEDEPVYPGTCRPEIRAPLEERQHKLATNWRFRVPDGKTIRFVDGHFGAQEFTCGKDFGDFVIWRHDDLPSYQLAVVVDDAAMRITEVVRGEDLLRSTARQLLLYKALGWTAPAFFHCPLMRDASGQRLAKRHDSLSLTALRAAGETPESVRARFNQSQT</sequence>
<dbReference type="InterPro" id="IPR049940">
    <property type="entry name" value="GluQ/Sye"/>
</dbReference>
<evidence type="ECO:0000256" key="5">
    <source>
        <dbReference type="ARBA" id="ARBA00022840"/>
    </source>
</evidence>
<dbReference type="GO" id="GO:0006424">
    <property type="term" value="P:glutamyl-tRNA aminoacylation"/>
    <property type="evidence" value="ECO:0007669"/>
    <property type="project" value="TreeGrafter"/>
</dbReference>
<evidence type="ECO:0000256" key="2">
    <source>
        <dbReference type="ARBA" id="ARBA00022723"/>
    </source>
</evidence>
<dbReference type="GO" id="GO:0004818">
    <property type="term" value="F:glutamate-tRNA ligase activity"/>
    <property type="evidence" value="ECO:0007669"/>
    <property type="project" value="UniProtKB-EC"/>
</dbReference>
<keyword evidence="4" id="KW-0862">Zinc</keyword>
<evidence type="ECO:0000256" key="6">
    <source>
        <dbReference type="ARBA" id="ARBA00023146"/>
    </source>
</evidence>
<dbReference type="InterPro" id="IPR020058">
    <property type="entry name" value="Glu/Gln-tRNA-synth_Ib_cat-dom"/>
</dbReference>
<dbReference type="Pfam" id="PF00749">
    <property type="entry name" value="tRNA-synt_1c"/>
    <property type="match status" value="1"/>
</dbReference>
<protein>
    <submittedName>
        <fullName evidence="8">Glutamate--tRNA ligase 2</fullName>
        <ecNumber evidence="8">6.1.1.17</ecNumber>
    </submittedName>
</protein>
<evidence type="ECO:0000256" key="1">
    <source>
        <dbReference type="ARBA" id="ARBA00022598"/>
    </source>
</evidence>
<feature type="domain" description="Glutamyl/glutaminyl-tRNA synthetase class Ib catalytic" evidence="7">
    <location>
        <begin position="3"/>
        <end position="242"/>
    </location>
</feature>
<dbReference type="EMBL" id="VSSQ01024745">
    <property type="protein sequence ID" value="MPM72433.1"/>
    <property type="molecule type" value="Genomic_DNA"/>
</dbReference>
<dbReference type="PANTHER" id="PTHR43311">
    <property type="entry name" value="GLUTAMATE--TRNA LIGASE"/>
    <property type="match status" value="1"/>
</dbReference>
<dbReference type="EC" id="6.1.1.17" evidence="8"/>
<dbReference type="Gene3D" id="3.40.50.620">
    <property type="entry name" value="HUPs"/>
    <property type="match status" value="1"/>
</dbReference>
<name>A0A645C8P4_9ZZZZ</name>
<evidence type="ECO:0000259" key="7">
    <source>
        <dbReference type="Pfam" id="PF00749"/>
    </source>
</evidence>
<keyword evidence="2" id="KW-0479">Metal-binding</keyword>
<accession>A0A645C8P4</accession>
<dbReference type="SUPFAM" id="SSF52374">
    <property type="entry name" value="Nucleotidylyl transferase"/>
    <property type="match status" value="1"/>
</dbReference>
<keyword evidence="1 8" id="KW-0436">Ligase</keyword>
<evidence type="ECO:0000256" key="3">
    <source>
        <dbReference type="ARBA" id="ARBA00022741"/>
    </source>
</evidence>
<dbReference type="InterPro" id="IPR000924">
    <property type="entry name" value="Glu/Gln-tRNA-synth"/>
</dbReference>
<dbReference type="PANTHER" id="PTHR43311:SF1">
    <property type="entry name" value="GLUTAMYL-Q TRNA(ASP) SYNTHETASE"/>
    <property type="match status" value="1"/>
</dbReference>
<reference evidence="8" key="1">
    <citation type="submission" date="2019-08" db="EMBL/GenBank/DDBJ databases">
        <authorList>
            <person name="Kucharzyk K."/>
            <person name="Murdoch R.W."/>
            <person name="Higgins S."/>
            <person name="Loffler F."/>
        </authorList>
    </citation>
    <scope>NUCLEOTIDE SEQUENCE</scope>
</reference>
<dbReference type="GO" id="GO:0005524">
    <property type="term" value="F:ATP binding"/>
    <property type="evidence" value="ECO:0007669"/>
    <property type="project" value="UniProtKB-KW"/>
</dbReference>